<evidence type="ECO:0000256" key="3">
    <source>
        <dbReference type="ARBA" id="ARBA00004496"/>
    </source>
</evidence>
<comment type="subunit">
    <text evidence="5 16">Homodimer.</text>
</comment>
<evidence type="ECO:0000256" key="8">
    <source>
        <dbReference type="ARBA" id="ARBA00022679"/>
    </source>
</evidence>
<evidence type="ECO:0000256" key="15">
    <source>
        <dbReference type="ARBA" id="ARBA00040883"/>
    </source>
</evidence>
<dbReference type="EC" id="2.7.1.33" evidence="6 16"/>
<keyword evidence="11 16" id="KW-0067">ATP-binding</keyword>
<evidence type="ECO:0000256" key="7">
    <source>
        <dbReference type="ARBA" id="ARBA00022490"/>
    </source>
</evidence>
<dbReference type="STRING" id="1167006.UWK_02837"/>
<evidence type="ECO:0000256" key="4">
    <source>
        <dbReference type="ARBA" id="ARBA00005225"/>
    </source>
</evidence>
<keyword evidence="16" id="KW-0479">Metal-binding</keyword>
<keyword evidence="13 16" id="KW-0173">Coenzyme A biosynthesis</keyword>
<dbReference type="CDD" id="cd24015">
    <property type="entry name" value="ASKHA_NBD_PanK-III"/>
    <property type="match status" value="1"/>
</dbReference>
<keyword evidence="7 16" id="KW-0963">Cytoplasm</keyword>
<comment type="pathway">
    <text evidence="4 16">Cofactor biosynthesis; coenzyme A biosynthesis; CoA from (R)-pantothenate: step 1/5.</text>
</comment>
<dbReference type="Pfam" id="PF03309">
    <property type="entry name" value="Pan_kinase"/>
    <property type="match status" value="1"/>
</dbReference>
<feature type="binding site" evidence="16">
    <location>
        <position position="190"/>
    </location>
    <ligand>
        <name>substrate</name>
    </ligand>
</feature>
<keyword evidence="10 16" id="KW-0418">Kinase</keyword>
<name>M1P7B7_DESSD</name>
<dbReference type="GO" id="GO:0046872">
    <property type="term" value="F:metal ion binding"/>
    <property type="evidence" value="ECO:0007669"/>
    <property type="project" value="UniProtKB-KW"/>
</dbReference>
<proteinExistence type="inferred from homology"/>
<evidence type="ECO:0000256" key="6">
    <source>
        <dbReference type="ARBA" id="ARBA00012102"/>
    </source>
</evidence>
<reference evidence="18" key="1">
    <citation type="journal article" date="2013" name="Stand. Genomic Sci.">
        <title>Complete genome sequence of Desulfocapsa sulfexigens, a marine deltaproteobacterium specialized in disproportionating inorganic sulfur compounds.</title>
        <authorList>
            <person name="Finster K.W."/>
            <person name="Kjeldsen K.U."/>
            <person name="Kube M."/>
            <person name="Reinhardt R."/>
            <person name="Mussmann M."/>
            <person name="Amann R."/>
            <person name="Schreiber L."/>
        </authorList>
    </citation>
    <scope>NUCLEOTIDE SEQUENCE [LARGE SCALE GENOMIC DNA]</scope>
    <source>
        <strain evidence="18">DSM 10523 / SB164P1</strain>
    </source>
</reference>
<comment type="subcellular location">
    <subcellularLocation>
        <location evidence="3 16">Cytoplasm</location>
    </subcellularLocation>
</comment>
<comment type="function">
    <text evidence="16">Catalyzes the phosphorylation of pantothenate (Pan), the first step in CoA biosynthesis.</text>
</comment>
<comment type="catalytic activity">
    <reaction evidence="1 16">
        <text>(R)-pantothenate + ATP = (R)-4'-phosphopantothenate + ADP + H(+)</text>
        <dbReference type="Rhea" id="RHEA:16373"/>
        <dbReference type="ChEBI" id="CHEBI:10986"/>
        <dbReference type="ChEBI" id="CHEBI:15378"/>
        <dbReference type="ChEBI" id="CHEBI:29032"/>
        <dbReference type="ChEBI" id="CHEBI:30616"/>
        <dbReference type="ChEBI" id="CHEBI:456216"/>
        <dbReference type="EC" id="2.7.1.33"/>
    </reaction>
</comment>
<comment type="similarity">
    <text evidence="14 16">Belongs to the type III pantothenate kinase family.</text>
</comment>
<keyword evidence="18" id="KW-1185">Reference proteome</keyword>
<dbReference type="GO" id="GO:0005737">
    <property type="term" value="C:cytoplasm"/>
    <property type="evidence" value="ECO:0007669"/>
    <property type="project" value="UniProtKB-SubCell"/>
</dbReference>
<evidence type="ECO:0000256" key="5">
    <source>
        <dbReference type="ARBA" id="ARBA00011738"/>
    </source>
</evidence>
<evidence type="ECO:0000256" key="1">
    <source>
        <dbReference type="ARBA" id="ARBA00001206"/>
    </source>
</evidence>
<dbReference type="AlphaFoldDB" id="M1P7B7"/>
<protein>
    <recommendedName>
        <fullName evidence="15 16">Type III pantothenate kinase</fullName>
        <ecNumber evidence="6 16">2.7.1.33</ecNumber>
    </recommendedName>
    <alternativeName>
        <fullName evidence="16">PanK-III</fullName>
    </alternativeName>
    <alternativeName>
        <fullName evidence="16">Pantothenic acid kinase</fullName>
    </alternativeName>
</protein>
<accession>M1P7B7</accession>
<keyword evidence="12 16" id="KW-0630">Potassium</keyword>
<sequence>MLFTIDVGNTHTVTGLFDGDTLVGQWRLKSDPDRPNDELAIRYHALFSMADINKADIDGVILASVVPALESSWIAYINTYFSKHLTNPPLVVSAESISSQIKILTDYPEEVGADRLVNAIAAWEQYRQNLIIIDFGTAITFDCVSAKCEYLGGTILPGIAISLDALSTRTAKLPRIDVTTPPPHVIGTNTVDAMKSGILFGYGALIDGLTEKIHKELCPNREPMRVLATGGMAHLIAPFSKRIEAVDTLLTLRGLNLLFHKQYDI</sequence>
<dbReference type="PANTHER" id="PTHR34265">
    <property type="entry name" value="TYPE III PANTOTHENATE KINASE"/>
    <property type="match status" value="1"/>
</dbReference>
<feature type="binding site" evidence="16">
    <location>
        <begin position="112"/>
        <end position="115"/>
    </location>
    <ligand>
        <name>substrate</name>
    </ligand>
</feature>
<dbReference type="SUPFAM" id="SSF53067">
    <property type="entry name" value="Actin-like ATPase domain"/>
    <property type="match status" value="2"/>
</dbReference>
<evidence type="ECO:0000313" key="18">
    <source>
        <dbReference type="Proteomes" id="UP000011721"/>
    </source>
</evidence>
<keyword evidence="9 16" id="KW-0547">Nucleotide-binding</keyword>
<dbReference type="KEGG" id="dsf:UWK_02837"/>
<comment type="cofactor">
    <cofactor evidence="16">
        <name>NH4(+)</name>
        <dbReference type="ChEBI" id="CHEBI:28938"/>
    </cofactor>
    <cofactor evidence="16">
        <name>K(+)</name>
        <dbReference type="ChEBI" id="CHEBI:29103"/>
    </cofactor>
    <text evidence="16">A monovalent cation. Ammonium or potassium.</text>
</comment>
<dbReference type="HOGENOM" id="CLU_066627_1_0_7"/>
<dbReference type="EMBL" id="CP003985">
    <property type="protein sequence ID" value="AGF79368.1"/>
    <property type="molecule type" value="Genomic_DNA"/>
</dbReference>
<dbReference type="Proteomes" id="UP000011721">
    <property type="component" value="Chromosome"/>
</dbReference>
<feature type="binding site" evidence="16">
    <location>
        <position position="134"/>
    </location>
    <ligand>
        <name>K(+)</name>
        <dbReference type="ChEBI" id="CHEBI:29103"/>
    </ligand>
</feature>
<dbReference type="eggNOG" id="COG1521">
    <property type="taxonomic scope" value="Bacteria"/>
</dbReference>
<evidence type="ECO:0000256" key="10">
    <source>
        <dbReference type="ARBA" id="ARBA00022777"/>
    </source>
</evidence>
<dbReference type="NCBIfam" id="NF009855">
    <property type="entry name" value="PRK13321.1"/>
    <property type="match status" value="1"/>
</dbReference>
<dbReference type="GO" id="GO:0015937">
    <property type="term" value="P:coenzyme A biosynthetic process"/>
    <property type="evidence" value="ECO:0007669"/>
    <property type="project" value="UniProtKB-UniRule"/>
</dbReference>
<feature type="binding site" evidence="16">
    <location>
        <begin position="6"/>
        <end position="13"/>
    </location>
    <ligand>
        <name>ATP</name>
        <dbReference type="ChEBI" id="CHEBI:30616"/>
    </ligand>
</feature>
<comment type="cofactor">
    <cofactor evidence="2">
        <name>K(+)</name>
        <dbReference type="ChEBI" id="CHEBI:29103"/>
    </cofactor>
</comment>
<dbReference type="InterPro" id="IPR043129">
    <property type="entry name" value="ATPase_NBD"/>
</dbReference>
<evidence type="ECO:0000256" key="12">
    <source>
        <dbReference type="ARBA" id="ARBA00022958"/>
    </source>
</evidence>
<dbReference type="GO" id="GO:0005524">
    <property type="term" value="F:ATP binding"/>
    <property type="evidence" value="ECO:0007669"/>
    <property type="project" value="UniProtKB-UniRule"/>
</dbReference>
<dbReference type="UniPathway" id="UPA00241">
    <property type="reaction ID" value="UER00352"/>
</dbReference>
<dbReference type="Gene3D" id="3.30.420.40">
    <property type="match status" value="2"/>
</dbReference>
<dbReference type="RefSeq" id="WP_015405054.1">
    <property type="nucleotide sequence ID" value="NC_020304.1"/>
</dbReference>
<dbReference type="InterPro" id="IPR004619">
    <property type="entry name" value="Type_III_PanK"/>
</dbReference>
<dbReference type="HAMAP" id="MF_01274">
    <property type="entry name" value="Pantothen_kinase_3"/>
    <property type="match status" value="1"/>
</dbReference>
<feature type="binding site" evidence="16">
    <location>
        <position position="137"/>
    </location>
    <ligand>
        <name>ATP</name>
        <dbReference type="ChEBI" id="CHEBI:30616"/>
    </ligand>
</feature>
<evidence type="ECO:0000256" key="13">
    <source>
        <dbReference type="ARBA" id="ARBA00022993"/>
    </source>
</evidence>
<feature type="active site" description="Proton acceptor" evidence="16">
    <location>
        <position position="114"/>
    </location>
</feature>
<evidence type="ECO:0000256" key="2">
    <source>
        <dbReference type="ARBA" id="ARBA00001958"/>
    </source>
</evidence>
<comment type="caution">
    <text evidence="16">Lacks conserved residue(s) required for the propagation of feature annotation.</text>
</comment>
<evidence type="ECO:0000256" key="11">
    <source>
        <dbReference type="ARBA" id="ARBA00022840"/>
    </source>
</evidence>
<dbReference type="GO" id="GO:0004594">
    <property type="term" value="F:pantothenate kinase activity"/>
    <property type="evidence" value="ECO:0007669"/>
    <property type="project" value="UniProtKB-UniRule"/>
</dbReference>
<keyword evidence="8 16" id="KW-0808">Transferase</keyword>
<dbReference type="NCBIfam" id="TIGR00671">
    <property type="entry name" value="baf"/>
    <property type="match status" value="1"/>
</dbReference>
<dbReference type="PANTHER" id="PTHR34265:SF1">
    <property type="entry name" value="TYPE III PANTOTHENATE KINASE"/>
    <property type="match status" value="1"/>
</dbReference>
<evidence type="ECO:0000256" key="14">
    <source>
        <dbReference type="ARBA" id="ARBA00038036"/>
    </source>
</evidence>
<gene>
    <name evidence="16" type="primary">coaX</name>
    <name evidence="17" type="ordered locus">UWK_02837</name>
</gene>
<evidence type="ECO:0000256" key="9">
    <source>
        <dbReference type="ARBA" id="ARBA00022741"/>
    </source>
</evidence>
<organism evidence="17 18">
    <name type="scientific">Desulfocapsa sulfexigens (strain DSM 10523 / SB164P1)</name>
    <dbReference type="NCBI Taxonomy" id="1167006"/>
    <lineage>
        <taxon>Bacteria</taxon>
        <taxon>Pseudomonadati</taxon>
        <taxon>Thermodesulfobacteriota</taxon>
        <taxon>Desulfobulbia</taxon>
        <taxon>Desulfobulbales</taxon>
        <taxon>Desulfocapsaceae</taxon>
        <taxon>Desulfocapsa</taxon>
    </lineage>
</organism>
<evidence type="ECO:0000256" key="16">
    <source>
        <dbReference type="HAMAP-Rule" id="MF_01274"/>
    </source>
</evidence>
<dbReference type="PATRIC" id="fig|1167006.5.peg.3065"/>
<dbReference type="OrthoDB" id="9804707at2"/>
<evidence type="ECO:0000313" key="17">
    <source>
        <dbReference type="EMBL" id="AGF79368.1"/>
    </source>
</evidence>